<keyword evidence="4 7" id="KW-0406">Ion transport</keyword>
<evidence type="ECO:0000313" key="9">
    <source>
        <dbReference type="Proteomes" id="UP000199008"/>
    </source>
</evidence>
<dbReference type="PANTHER" id="PTHR11910">
    <property type="entry name" value="ATP SYNTHASE DELTA CHAIN"/>
    <property type="match status" value="1"/>
</dbReference>
<comment type="function">
    <text evidence="7">This protein is part of the stalk that links CF(0) to CF(1). It either transmits conformational changes from CF(0) to CF(1) or is implicated in proton conduction.</text>
</comment>
<keyword evidence="6 7" id="KW-0066">ATP synthesis</keyword>
<evidence type="ECO:0000256" key="7">
    <source>
        <dbReference type="HAMAP-Rule" id="MF_01416"/>
    </source>
</evidence>
<comment type="function">
    <text evidence="7">F(1)F(0) ATP synthase produces ATP from ADP in the presence of a proton or sodium gradient. F-type ATPases consist of two structural domains, F(1) containing the extramembraneous catalytic core and F(0) containing the membrane proton channel, linked together by a central stalk and a peripheral stalk. During catalysis, ATP synthesis in the catalytic domain of F(1) is coupled via a rotary mechanism of the central stalk subunits to proton translocation.</text>
</comment>
<keyword evidence="5 7" id="KW-0472">Membrane</keyword>
<proteinExistence type="inferred from homology"/>
<dbReference type="PRINTS" id="PR00125">
    <property type="entry name" value="ATPASEDELTA"/>
</dbReference>
<comment type="subcellular location">
    <subcellularLocation>
        <location evidence="7">Cell membrane</location>
        <topology evidence="7">Peripheral membrane protein</topology>
    </subcellularLocation>
    <subcellularLocation>
        <location evidence="1">Membrane</location>
    </subcellularLocation>
</comment>
<evidence type="ECO:0000313" key="8">
    <source>
        <dbReference type="EMBL" id="SDL04166.1"/>
    </source>
</evidence>
<keyword evidence="7" id="KW-0139">CF(1)</keyword>
<dbReference type="EMBL" id="FNFY01000019">
    <property type="protein sequence ID" value="SDL04166.1"/>
    <property type="molecule type" value="Genomic_DNA"/>
</dbReference>
<evidence type="ECO:0000256" key="1">
    <source>
        <dbReference type="ARBA" id="ARBA00004370"/>
    </source>
</evidence>
<evidence type="ECO:0000256" key="5">
    <source>
        <dbReference type="ARBA" id="ARBA00023136"/>
    </source>
</evidence>
<dbReference type="STRING" id="576118.SAMN05216216_1198"/>
<comment type="similarity">
    <text evidence="7">Belongs to the ATPase delta chain family.</text>
</comment>
<protein>
    <recommendedName>
        <fullName evidence="7">ATP synthase subunit delta</fullName>
    </recommendedName>
    <alternativeName>
        <fullName evidence="7">ATP synthase F(1) sector subunit delta</fullName>
    </alternativeName>
    <alternativeName>
        <fullName evidence="7">F-type ATPase subunit delta</fullName>
        <shortName evidence="7">F-ATPase subunit delta</shortName>
    </alternativeName>
</protein>
<evidence type="ECO:0000256" key="2">
    <source>
        <dbReference type="ARBA" id="ARBA00022448"/>
    </source>
</evidence>
<gene>
    <name evidence="7" type="primary">atpH</name>
    <name evidence="8" type="ORF">SAMN05216216_1198</name>
</gene>
<dbReference type="InterPro" id="IPR000711">
    <property type="entry name" value="ATPase_OSCP/dsu"/>
</dbReference>
<dbReference type="SUPFAM" id="SSF47928">
    <property type="entry name" value="N-terminal domain of the delta subunit of the F1F0-ATP synthase"/>
    <property type="match status" value="1"/>
</dbReference>
<reference evidence="9" key="1">
    <citation type="submission" date="2016-10" db="EMBL/GenBank/DDBJ databases">
        <authorList>
            <person name="Varghese N."/>
            <person name="Submissions S."/>
        </authorList>
    </citation>
    <scope>NUCLEOTIDE SEQUENCE [LARGE SCALE GENOMIC DNA]</scope>
    <source>
        <strain evidence="9">CGMCC 1.8895</strain>
    </source>
</reference>
<dbReference type="RefSeq" id="WP_092987084.1">
    <property type="nucleotide sequence ID" value="NZ_FNFY01000019.1"/>
</dbReference>
<dbReference type="HAMAP" id="MF_01416">
    <property type="entry name" value="ATP_synth_delta_bact"/>
    <property type="match status" value="1"/>
</dbReference>
<evidence type="ECO:0000256" key="6">
    <source>
        <dbReference type="ARBA" id="ARBA00023310"/>
    </source>
</evidence>
<dbReference type="Gene3D" id="1.10.520.20">
    <property type="entry name" value="N-terminal domain of the delta subunit of the F1F0-ATP synthase"/>
    <property type="match status" value="1"/>
</dbReference>
<sequence>MAEVSTNYASALFKAVKSDETLTEVKKDFDNIVKSVHNVPEFNDFITNPKIARAERKKVLESVFSEIEGPLYNMLLILFDKGKMTELENIHEDFIELYNERFSQEHVVVESVYKLSSDELDDVGKFFIKKTGLKKLMIENEVNEDLIGGIRVFIDTKVYDASVRGQLNTLKNQFKEHANS</sequence>
<organism evidence="8 9">
    <name type="scientific">Lacicoccus qingdaonensis</name>
    <dbReference type="NCBI Taxonomy" id="576118"/>
    <lineage>
        <taxon>Bacteria</taxon>
        <taxon>Bacillati</taxon>
        <taxon>Bacillota</taxon>
        <taxon>Bacilli</taxon>
        <taxon>Bacillales</taxon>
        <taxon>Salinicoccaceae</taxon>
        <taxon>Lacicoccus</taxon>
    </lineage>
</organism>
<evidence type="ECO:0000256" key="3">
    <source>
        <dbReference type="ARBA" id="ARBA00022781"/>
    </source>
</evidence>
<accession>A0A1G9GU13</accession>
<dbReference type="GO" id="GO:0046933">
    <property type="term" value="F:proton-transporting ATP synthase activity, rotational mechanism"/>
    <property type="evidence" value="ECO:0007669"/>
    <property type="project" value="UniProtKB-UniRule"/>
</dbReference>
<dbReference type="Pfam" id="PF00213">
    <property type="entry name" value="OSCP"/>
    <property type="match status" value="1"/>
</dbReference>
<keyword evidence="9" id="KW-1185">Reference proteome</keyword>
<dbReference type="AlphaFoldDB" id="A0A1G9GU13"/>
<keyword evidence="7" id="KW-1003">Cell membrane</keyword>
<dbReference type="NCBIfam" id="TIGR01145">
    <property type="entry name" value="ATP_synt_delta"/>
    <property type="match status" value="1"/>
</dbReference>
<dbReference type="Proteomes" id="UP000199008">
    <property type="component" value="Unassembled WGS sequence"/>
</dbReference>
<dbReference type="InterPro" id="IPR026015">
    <property type="entry name" value="ATP_synth_OSCP/delta_N_sf"/>
</dbReference>
<keyword evidence="2 7" id="KW-0813">Transport</keyword>
<dbReference type="GO" id="GO:0005886">
    <property type="term" value="C:plasma membrane"/>
    <property type="evidence" value="ECO:0007669"/>
    <property type="project" value="UniProtKB-SubCell"/>
</dbReference>
<evidence type="ECO:0000256" key="4">
    <source>
        <dbReference type="ARBA" id="ARBA00023065"/>
    </source>
</evidence>
<dbReference type="OrthoDB" id="9802471at2"/>
<name>A0A1G9GU13_9BACL</name>
<keyword evidence="3 7" id="KW-0375">Hydrogen ion transport</keyword>
<dbReference type="GO" id="GO:0045259">
    <property type="term" value="C:proton-transporting ATP synthase complex"/>
    <property type="evidence" value="ECO:0007669"/>
    <property type="project" value="UniProtKB-KW"/>
</dbReference>